<proteinExistence type="predicted"/>
<dbReference type="Proteomes" id="UP000828390">
    <property type="component" value="Unassembled WGS sequence"/>
</dbReference>
<name>A0A9D4C1V2_DREPO</name>
<keyword evidence="2" id="KW-1185">Reference proteome</keyword>
<gene>
    <name evidence="1" type="ORF">DPMN_058285</name>
</gene>
<comment type="caution">
    <text evidence="1">The sequence shown here is derived from an EMBL/GenBank/DDBJ whole genome shotgun (WGS) entry which is preliminary data.</text>
</comment>
<dbReference type="EMBL" id="JAIWYP010000013">
    <property type="protein sequence ID" value="KAH3715574.1"/>
    <property type="molecule type" value="Genomic_DNA"/>
</dbReference>
<sequence>MDGLWIVIVSSTDKDTQVRVTSRVNWSINQSLVFAVKVQENRCFTWRMRVNHPGKAPTLLLAMCITSFITMA</sequence>
<accession>A0A9D4C1V2</accession>
<evidence type="ECO:0000313" key="2">
    <source>
        <dbReference type="Proteomes" id="UP000828390"/>
    </source>
</evidence>
<evidence type="ECO:0000313" key="1">
    <source>
        <dbReference type="EMBL" id="KAH3715574.1"/>
    </source>
</evidence>
<reference evidence="1" key="2">
    <citation type="submission" date="2020-11" db="EMBL/GenBank/DDBJ databases">
        <authorList>
            <person name="McCartney M.A."/>
            <person name="Auch B."/>
            <person name="Kono T."/>
            <person name="Mallez S."/>
            <person name="Becker A."/>
            <person name="Gohl D.M."/>
            <person name="Silverstein K.A.T."/>
            <person name="Koren S."/>
            <person name="Bechman K.B."/>
            <person name="Herman A."/>
            <person name="Abrahante J.E."/>
            <person name="Garbe J."/>
        </authorList>
    </citation>
    <scope>NUCLEOTIDE SEQUENCE</scope>
    <source>
        <strain evidence="1">Duluth1</strain>
        <tissue evidence="1">Whole animal</tissue>
    </source>
</reference>
<reference evidence="1" key="1">
    <citation type="journal article" date="2019" name="bioRxiv">
        <title>The Genome of the Zebra Mussel, Dreissena polymorpha: A Resource for Invasive Species Research.</title>
        <authorList>
            <person name="McCartney M.A."/>
            <person name="Auch B."/>
            <person name="Kono T."/>
            <person name="Mallez S."/>
            <person name="Zhang Y."/>
            <person name="Obille A."/>
            <person name="Becker A."/>
            <person name="Abrahante J.E."/>
            <person name="Garbe J."/>
            <person name="Badalamenti J.P."/>
            <person name="Herman A."/>
            <person name="Mangelson H."/>
            <person name="Liachko I."/>
            <person name="Sullivan S."/>
            <person name="Sone E.D."/>
            <person name="Koren S."/>
            <person name="Silverstein K.A.T."/>
            <person name="Beckman K.B."/>
            <person name="Gohl D.M."/>
        </authorList>
    </citation>
    <scope>NUCLEOTIDE SEQUENCE</scope>
    <source>
        <strain evidence="1">Duluth1</strain>
        <tissue evidence="1">Whole animal</tissue>
    </source>
</reference>
<protein>
    <submittedName>
        <fullName evidence="1">Uncharacterized protein</fullName>
    </submittedName>
</protein>
<organism evidence="1 2">
    <name type="scientific">Dreissena polymorpha</name>
    <name type="common">Zebra mussel</name>
    <name type="synonym">Mytilus polymorpha</name>
    <dbReference type="NCBI Taxonomy" id="45954"/>
    <lineage>
        <taxon>Eukaryota</taxon>
        <taxon>Metazoa</taxon>
        <taxon>Spiralia</taxon>
        <taxon>Lophotrochozoa</taxon>
        <taxon>Mollusca</taxon>
        <taxon>Bivalvia</taxon>
        <taxon>Autobranchia</taxon>
        <taxon>Heteroconchia</taxon>
        <taxon>Euheterodonta</taxon>
        <taxon>Imparidentia</taxon>
        <taxon>Neoheterodontei</taxon>
        <taxon>Myida</taxon>
        <taxon>Dreissenoidea</taxon>
        <taxon>Dreissenidae</taxon>
        <taxon>Dreissena</taxon>
    </lineage>
</organism>
<dbReference type="AlphaFoldDB" id="A0A9D4C1V2"/>